<dbReference type="InterPro" id="IPR013762">
    <property type="entry name" value="Integrase-like_cat_sf"/>
</dbReference>
<evidence type="ECO:0000256" key="4">
    <source>
        <dbReference type="ARBA" id="ARBA00023172"/>
    </source>
</evidence>
<keyword evidence="4" id="KW-0233">DNA recombination</keyword>
<dbReference type="InterPro" id="IPR011010">
    <property type="entry name" value="DNA_brk_join_enz"/>
</dbReference>
<dbReference type="PANTHER" id="PTHR30349:SF41">
    <property type="entry name" value="INTEGRASE_RECOMBINASE PROTEIN MJ0367-RELATED"/>
    <property type="match status" value="1"/>
</dbReference>
<evidence type="ECO:0000256" key="3">
    <source>
        <dbReference type="ARBA" id="ARBA00023125"/>
    </source>
</evidence>
<feature type="region of interest" description="Disordered" evidence="5">
    <location>
        <begin position="575"/>
        <end position="594"/>
    </location>
</feature>
<dbReference type="SUPFAM" id="SSF56349">
    <property type="entry name" value="DNA breaking-rejoining enzymes"/>
    <property type="match status" value="1"/>
</dbReference>
<evidence type="ECO:0000256" key="5">
    <source>
        <dbReference type="SAM" id="MobiDB-lite"/>
    </source>
</evidence>
<dbReference type="Gene3D" id="1.10.443.10">
    <property type="entry name" value="Intergrase catalytic core"/>
    <property type="match status" value="1"/>
</dbReference>
<feature type="domain" description="Tyr recombinase" evidence="6">
    <location>
        <begin position="359"/>
        <end position="566"/>
    </location>
</feature>
<dbReference type="GO" id="GO:0015074">
    <property type="term" value="P:DNA integration"/>
    <property type="evidence" value="ECO:0007669"/>
    <property type="project" value="UniProtKB-KW"/>
</dbReference>
<sequence>MAAKRRHWKEKDGRYWARISIPLELKPFFANKTQLTEPLGGDLRIADENHAAAVARLKDKLKAARRMLEAATSDAPVEPAPVAAVTPRRALTPEDVEQAVWAHYTSTLAQDAAKRAAMPTEQEIADELEKANKRIEAGDADPRKSISGFFNVYSDYELKASMRHFDERLRKSKLKALRAEIATGNTRLVNATVQEFIDRHHIAVARESQEWRDLAQKLMRAEIEALERTCELDAGNFGGTPQDPIVRPPSRPIDEGEPVSLWGLFCDYIKVSQATGTHLDGGANWTPPIRSLQDFLGHDDARKIKRIDLLNWRDALLAEGKSAKTVSAKYLAAVRAVLTWAEANFKLPTNEIEKVNQKVAKKQLTRERGYTKREAVRILKASLNYEPRATTHPSHRESAHITAAKRWVPLLCAFTGARVNEITQLRKQDVFKEAGRWMLRITPEAGSVKTGEYRDAPLHRQVVELGFLEFVKGANEGPLFHGAQTPEKYLSGARTTSGRLSQWLHKLNLVPENVQPNYGWRHRFKTQGRELGMSDRVLDAIQGHPGKKAADDYGDVTIAAKARLIDALPHYVFDGSDDDDDEAEDVEEAAAIET</sequence>
<name>A0A318TZ54_9RHOB</name>
<dbReference type="Proteomes" id="UP000247727">
    <property type="component" value="Unassembled WGS sequence"/>
</dbReference>
<accession>A0A318TZ54</accession>
<dbReference type="InterPro" id="IPR050090">
    <property type="entry name" value="Tyrosine_recombinase_XerCD"/>
</dbReference>
<dbReference type="EMBL" id="QJTK01000005">
    <property type="protein sequence ID" value="PYF10377.1"/>
    <property type="molecule type" value="Genomic_DNA"/>
</dbReference>
<dbReference type="RefSeq" id="WP_181420824.1">
    <property type="nucleotide sequence ID" value="NZ_QJTK01000005.1"/>
</dbReference>
<keyword evidence="8" id="KW-1185">Reference proteome</keyword>
<proteinExistence type="inferred from homology"/>
<dbReference type="PROSITE" id="PS51898">
    <property type="entry name" value="TYR_RECOMBINASE"/>
    <property type="match status" value="1"/>
</dbReference>
<comment type="caution">
    <text evidence="7">The sequence shown here is derived from an EMBL/GenBank/DDBJ whole genome shotgun (WGS) entry which is preliminary data.</text>
</comment>
<gene>
    <name evidence="7" type="ORF">C8J30_105188</name>
</gene>
<dbReference type="GO" id="GO:0003677">
    <property type="term" value="F:DNA binding"/>
    <property type="evidence" value="ECO:0007669"/>
    <property type="project" value="UniProtKB-KW"/>
</dbReference>
<keyword evidence="3" id="KW-0238">DNA-binding</keyword>
<organism evidence="7 8">
    <name type="scientific">Rhodobacter viridis</name>
    <dbReference type="NCBI Taxonomy" id="1054202"/>
    <lineage>
        <taxon>Bacteria</taxon>
        <taxon>Pseudomonadati</taxon>
        <taxon>Pseudomonadota</taxon>
        <taxon>Alphaproteobacteria</taxon>
        <taxon>Rhodobacterales</taxon>
        <taxon>Rhodobacter group</taxon>
        <taxon>Rhodobacter</taxon>
    </lineage>
</organism>
<protein>
    <submittedName>
        <fullName evidence="7">Phage integrase family protein</fullName>
    </submittedName>
</protein>
<dbReference type="InterPro" id="IPR002104">
    <property type="entry name" value="Integrase_catalytic"/>
</dbReference>
<evidence type="ECO:0000259" key="6">
    <source>
        <dbReference type="PROSITE" id="PS51898"/>
    </source>
</evidence>
<evidence type="ECO:0000313" key="8">
    <source>
        <dbReference type="Proteomes" id="UP000247727"/>
    </source>
</evidence>
<dbReference type="PANTHER" id="PTHR30349">
    <property type="entry name" value="PHAGE INTEGRASE-RELATED"/>
    <property type="match status" value="1"/>
</dbReference>
<dbReference type="AlphaFoldDB" id="A0A318TZ54"/>
<evidence type="ECO:0000313" key="7">
    <source>
        <dbReference type="EMBL" id="PYF10377.1"/>
    </source>
</evidence>
<evidence type="ECO:0000256" key="2">
    <source>
        <dbReference type="ARBA" id="ARBA00022908"/>
    </source>
</evidence>
<evidence type="ECO:0000256" key="1">
    <source>
        <dbReference type="ARBA" id="ARBA00008857"/>
    </source>
</evidence>
<reference evidence="7 8" key="1">
    <citation type="submission" date="2018-06" db="EMBL/GenBank/DDBJ databases">
        <title>Genomic Encyclopedia of Type Strains, Phase III (KMG-III): the genomes of soil and plant-associated and newly described type strains.</title>
        <authorList>
            <person name="Whitman W."/>
        </authorList>
    </citation>
    <scope>NUCLEOTIDE SEQUENCE [LARGE SCALE GENOMIC DNA]</scope>
    <source>
        <strain evidence="7 8">JA737</strain>
    </source>
</reference>
<dbReference type="GO" id="GO:0006310">
    <property type="term" value="P:DNA recombination"/>
    <property type="evidence" value="ECO:0007669"/>
    <property type="project" value="UniProtKB-KW"/>
</dbReference>
<comment type="similarity">
    <text evidence="1">Belongs to the 'phage' integrase family.</text>
</comment>
<keyword evidence="2" id="KW-0229">DNA integration</keyword>